<evidence type="ECO:0000256" key="1">
    <source>
        <dbReference type="SAM" id="MobiDB-lite"/>
    </source>
</evidence>
<feature type="compositionally biased region" description="Polar residues" evidence="1">
    <location>
        <begin position="119"/>
        <end position="150"/>
    </location>
</feature>
<feature type="compositionally biased region" description="Polar residues" evidence="1">
    <location>
        <begin position="331"/>
        <end position="340"/>
    </location>
</feature>
<dbReference type="Proteomes" id="UP000567179">
    <property type="component" value="Unassembled WGS sequence"/>
</dbReference>
<evidence type="ECO:0000313" key="4">
    <source>
        <dbReference type="Proteomes" id="UP000567179"/>
    </source>
</evidence>
<evidence type="ECO:0000256" key="2">
    <source>
        <dbReference type="SAM" id="Phobius"/>
    </source>
</evidence>
<sequence>MPAHAVAAAPTRGDDIHDYLHDVRDTAPTFSSPGHGARMVEVLRRSTTSTSDIVHDKFFIPGVVASGVILAVVLLCVVLLLRKKAKPPGVQWATPQTMLAQGCDLIVLPVFIPDMRQQPRGSLSNGHNLNSLAPGSPGSPNGSRRLSNIQRKPLAALPNGAENGTPPPEGPPYDVNGPYGAPVAYNNTTPHLQNQPGSLYYPPPHSQDHQAQYQNQNQYPQYDAEQHSYQPQNPGSVNMSVTPADVAAGGQWQQSPQYSQNYPGAAPTRVSILSTDQSVTQVGSDKDYYPAGGYGKMGTQPQKHLDGSHGSPGHDEEEYFDPYGGIERGNTAGSRNQVRR</sequence>
<protein>
    <submittedName>
        <fullName evidence="3">Uncharacterized protein</fullName>
    </submittedName>
</protein>
<reference evidence="3 4" key="1">
    <citation type="journal article" date="2020" name="ISME J.">
        <title>Uncovering the hidden diversity of litter-decomposition mechanisms in mushroom-forming fungi.</title>
        <authorList>
            <person name="Floudas D."/>
            <person name="Bentzer J."/>
            <person name="Ahren D."/>
            <person name="Johansson T."/>
            <person name="Persson P."/>
            <person name="Tunlid A."/>
        </authorList>
    </citation>
    <scope>NUCLEOTIDE SEQUENCE [LARGE SCALE GENOMIC DNA]</scope>
    <source>
        <strain evidence="3 4">CBS 101986</strain>
    </source>
</reference>
<organism evidence="3 4">
    <name type="scientific">Psilocybe cf. subviscida</name>
    <dbReference type="NCBI Taxonomy" id="2480587"/>
    <lineage>
        <taxon>Eukaryota</taxon>
        <taxon>Fungi</taxon>
        <taxon>Dikarya</taxon>
        <taxon>Basidiomycota</taxon>
        <taxon>Agaricomycotina</taxon>
        <taxon>Agaricomycetes</taxon>
        <taxon>Agaricomycetidae</taxon>
        <taxon>Agaricales</taxon>
        <taxon>Agaricineae</taxon>
        <taxon>Strophariaceae</taxon>
        <taxon>Psilocybe</taxon>
    </lineage>
</organism>
<feature type="region of interest" description="Disordered" evidence="1">
    <location>
        <begin position="282"/>
        <end position="340"/>
    </location>
</feature>
<keyword evidence="4" id="KW-1185">Reference proteome</keyword>
<evidence type="ECO:0000313" key="3">
    <source>
        <dbReference type="EMBL" id="KAF5321668.1"/>
    </source>
</evidence>
<dbReference type="AlphaFoldDB" id="A0A8H5BFS6"/>
<keyword evidence="2" id="KW-1133">Transmembrane helix</keyword>
<proteinExistence type="predicted"/>
<accession>A0A8H5BFS6</accession>
<feature type="region of interest" description="Disordered" evidence="1">
    <location>
        <begin position="118"/>
        <end position="210"/>
    </location>
</feature>
<name>A0A8H5BFS6_9AGAR</name>
<feature type="compositionally biased region" description="Polar residues" evidence="1">
    <location>
        <begin position="185"/>
        <end position="197"/>
    </location>
</feature>
<dbReference type="EMBL" id="JAACJJ010000028">
    <property type="protein sequence ID" value="KAF5321668.1"/>
    <property type="molecule type" value="Genomic_DNA"/>
</dbReference>
<keyword evidence="2" id="KW-0812">Transmembrane</keyword>
<feature type="transmembrane region" description="Helical" evidence="2">
    <location>
        <begin position="58"/>
        <end position="81"/>
    </location>
</feature>
<keyword evidence="2" id="KW-0472">Membrane</keyword>
<comment type="caution">
    <text evidence="3">The sequence shown here is derived from an EMBL/GenBank/DDBJ whole genome shotgun (WGS) entry which is preliminary data.</text>
</comment>
<gene>
    <name evidence="3" type="ORF">D9619_000072</name>
</gene>